<feature type="transmembrane region" description="Helical" evidence="5">
    <location>
        <begin position="468"/>
        <end position="486"/>
    </location>
</feature>
<dbReference type="AlphaFoldDB" id="A0A8F1B8D1"/>
<feature type="domain" description="NADH:quinone oxidoreductase/Mrp antiporter transmembrane" evidence="6">
    <location>
        <begin position="392"/>
        <end position="619"/>
    </location>
</feature>
<protein>
    <submittedName>
        <fullName evidence="7">NADH dehydrogenase subunit 2</fullName>
    </submittedName>
</protein>
<name>A0A8F1B8D1_9STRA</name>
<gene>
    <name evidence="7" type="primary">nad2</name>
</gene>
<dbReference type="GO" id="GO:0016020">
    <property type="term" value="C:membrane"/>
    <property type="evidence" value="ECO:0007669"/>
    <property type="project" value="UniProtKB-SubCell"/>
</dbReference>
<dbReference type="GO" id="GO:0042773">
    <property type="term" value="P:ATP synthesis coupled electron transport"/>
    <property type="evidence" value="ECO:0007669"/>
    <property type="project" value="InterPro"/>
</dbReference>
<proteinExistence type="inferred from homology"/>
<sequence>MMELELFQIYHLKEMSLSAELFLSCSILQFTFFAISTAYQRKAGFVILNKQVYYIATLLIILSSFLILNEDLLIMNSLSSNNFIINDYFSFASKLVICVTSFLFLIIINVSFRDEPFQNNFEYAVLITISILGLLLLCSSNDLITAYLAIELQSVAFYIMSAFKRNSSYSIESGLKYFIIGSLSSAFFLFGTAIIYGCMGSLSFDDLRIFFSLLFVTKSEVYSSIYSSFFDTFSKNEFLFSVFCLDSVVYFQGPLFSHLFERLDSSLPTLVIDSTTSDNLIDWCDKNNSASLAGIISLSLLNSGSVTTLGFSDSISQFLVIDLFSIYTQFFFYYYVSSMLFSCELIAPSCSDTWTYLLACDKVDFNTNLLLLKQIFVSYNDAILIGTLDTSSALNIDLVSIGFMLVCISLFIKLSIAPFHFWSLDVYEGSPNATTFFFAVVPKIGLFVLLMRICYVSFYQIFIDHYQLYFFVLAILSVFVGSFGGLEQRKLKTLLAYSSISHTGYLLLSFSTGNVEGMQMMFYYLVIYMVSGLCFWSVYMFLRQKRSFYFNKSNKELGDLVLLKESNPMLALILAITLFSIAGIPPMVGFLAKVGIFLVVVKSSAYLVSVFSILFSVISTFYYIRVIKILYFENTLVGKLYLPITTQKSLLISLLFLSLIILALDPMIIYLLFYKATLLVN</sequence>
<feature type="domain" description="NADH:quinone oxidoreductase/Mrp antiporter transmembrane" evidence="6">
    <location>
        <begin position="140"/>
        <end position="211"/>
    </location>
</feature>
<keyword evidence="2 5" id="KW-0812">Transmembrane</keyword>
<feature type="transmembrane region" description="Helical" evidence="5">
    <location>
        <begin position="209"/>
        <end position="226"/>
    </location>
</feature>
<geneLocation type="mitochondrion" evidence="7"/>
<dbReference type="GO" id="GO:0008137">
    <property type="term" value="F:NADH dehydrogenase (ubiquinone) activity"/>
    <property type="evidence" value="ECO:0007669"/>
    <property type="project" value="InterPro"/>
</dbReference>
<feature type="transmembrane region" description="Helical" evidence="5">
    <location>
        <begin position="436"/>
        <end position="462"/>
    </location>
</feature>
<feature type="transmembrane region" description="Helical" evidence="5">
    <location>
        <begin position="398"/>
        <end position="424"/>
    </location>
</feature>
<feature type="transmembrane region" description="Helical" evidence="5">
    <location>
        <begin position="120"/>
        <end position="137"/>
    </location>
</feature>
<organism evidence="7">
    <name type="scientific">Tryblionella apiculata</name>
    <dbReference type="NCBI Taxonomy" id="1003145"/>
    <lineage>
        <taxon>Eukaryota</taxon>
        <taxon>Sar</taxon>
        <taxon>Stramenopiles</taxon>
        <taxon>Ochrophyta</taxon>
        <taxon>Bacillariophyta</taxon>
        <taxon>Bacillariophyceae</taxon>
        <taxon>Bacillariophycidae</taxon>
        <taxon>Bacillariales</taxon>
        <taxon>Bacillariaceae</taxon>
        <taxon>Tryblionella</taxon>
    </lineage>
</organism>
<dbReference type="EMBL" id="MT383643">
    <property type="protein sequence ID" value="QWM93625.1"/>
    <property type="molecule type" value="Genomic_DNA"/>
</dbReference>
<evidence type="ECO:0000256" key="2">
    <source>
        <dbReference type="ARBA" id="ARBA00022692"/>
    </source>
</evidence>
<reference evidence="7" key="1">
    <citation type="journal article" date="2021" name="Ecol Indic">
        <title>Morphological and molecular identification reveals that waters from an isolated oasis in Tamanrasset (extreme South of Algerian Sahara) are colonized by opportunistic and pollution-tolerant diatom species.</title>
        <authorList>
            <person name="Gastineau R."/>
            <person name="Hamedi C."/>
            <person name="Baba Hamed M.B."/>
            <person name="Abi-Ayad S.-M.E.-A."/>
            <person name="Bak M."/>
            <person name="Lemieux C."/>
            <person name="Turmel M."/>
            <person name="Dobosz S."/>
            <person name="Wrobel R.J."/>
            <person name="Kierzek A."/>
            <person name="Lange-Bertalot H."/>
            <person name="Witkowski A."/>
        </authorList>
    </citation>
    <scope>NUCLEOTIDE SEQUENCE</scope>
    <source>
        <strain evidence="7">SZCZR1825</strain>
    </source>
</reference>
<dbReference type="RefSeq" id="YP_010134135.1">
    <property type="nucleotide sequence ID" value="NC_056792.1"/>
</dbReference>
<dbReference type="Pfam" id="PF00361">
    <property type="entry name" value="Proton_antipo_M"/>
    <property type="match status" value="2"/>
</dbReference>
<comment type="subcellular location">
    <subcellularLocation>
        <location evidence="1">Membrane</location>
        <topology evidence="1">Multi-pass membrane protein</topology>
    </subcellularLocation>
</comment>
<accession>A0A8F1B8D1</accession>
<feature type="transmembrane region" description="Helical" evidence="5">
    <location>
        <begin position="318"/>
        <end position="336"/>
    </location>
</feature>
<dbReference type="InterPro" id="IPR001750">
    <property type="entry name" value="ND/Mrp_TM"/>
</dbReference>
<evidence type="ECO:0000259" key="6">
    <source>
        <dbReference type="Pfam" id="PF00361"/>
    </source>
</evidence>
<dbReference type="PANTHER" id="PTHR22773">
    <property type="entry name" value="NADH DEHYDROGENASE"/>
    <property type="match status" value="1"/>
</dbReference>
<keyword evidence="3 5" id="KW-1133">Transmembrane helix</keyword>
<dbReference type="GeneID" id="67123863"/>
<keyword evidence="7" id="KW-0496">Mitochondrion</keyword>
<feature type="transmembrane region" description="Helical" evidence="5">
    <location>
        <begin position="143"/>
        <end position="163"/>
    </location>
</feature>
<feature type="transmembrane region" description="Helical" evidence="5">
    <location>
        <begin position="175"/>
        <end position="197"/>
    </location>
</feature>
<dbReference type="InterPro" id="IPR010096">
    <property type="entry name" value="NADH-Q_OxRdtase_suN/2"/>
</dbReference>
<evidence type="ECO:0000256" key="3">
    <source>
        <dbReference type="ARBA" id="ARBA00022989"/>
    </source>
</evidence>
<keyword evidence="4 5" id="KW-0472">Membrane</keyword>
<evidence type="ECO:0000256" key="4">
    <source>
        <dbReference type="ARBA" id="ARBA00023136"/>
    </source>
</evidence>
<feature type="transmembrane region" description="Helical" evidence="5">
    <location>
        <begin position="88"/>
        <end position="108"/>
    </location>
</feature>
<feature type="transmembrane region" description="Helical" evidence="5">
    <location>
        <begin position="570"/>
        <end position="592"/>
    </location>
</feature>
<feature type="transmembrane region" description="Helical" evidence="5">
    <location>
        <begin position="20"/>
        <end position="39"/>
    </location>
</feature>
<dbReference type="HAMAP" id="MF_00445">
    <property type="entry name" value="NDH1_NuoN_1"/>
    <property type="match status" value="1"/>
</dbReference>
<evidence type="ECO:0000313" key="7">
    <source>
        <dbReference type="EMBL" id="QWM93625.1"/>
    </source>
</evidence>
<feature type="transmembrane region" description="Helical" evidence="5">
    <location>
        <begin position="604"/>
        <end position="624"/>
    </location>
</feature>
<feature type="transmembrane region" description="Helical" evidence="5">
    <location>
        <begin position="522"/>
        <end position="542"/>
    </location>
</feature>
<feature type="transmembrane region" description="Helical" evidence="5">
    <location>
        <begin position="650"/>
        <end position="673"/>
    </location>
</feature>
<evidence type="ECO:0000256" key="1">
    <source>
        <dbReference type="ARBA" id="ARBA00004141"/>
    </source>
</evidence>
<feature type="transmembrane region" description="Helical" evidence="5">
    <location>
        <begin position="238"/>
        <end position="260"/>
    </location>
</feature>
<feature type="transmembrane region" description="Helical" evidence="5">
    <location>
        <begin position="51"/>
        <end position="68"/>
    </location>
</feature>
<evidence type="ECO:0000256" key="5">
    <source>
        <dbReference type="SAM" id="Phobius"/>
    </source>
</evidence>